<organism evidence="1 2">
    <name type="scientific">Marinibaculum pumilum</name>
    <dbReference type="NCBI Taxonomy" id="1766165"/>
    <lineage>
        <taxon>Bacteria</taxon>
        <taxon>Pseudomonadati</taxon>
        <taxon>Pseudomonadota</taxon>
        <taxon>Alphaproteobacteria</taxon>
        <taxon>Rhodospirillales</taxon>
        <taxon>Rhodospirillaceae</taxon>
        <taxon>Marinibaculum</taxon>
    </lineage>
</organism>
<dbReference type="Gene3D" id="3.40.50.300">
    <property type="entry name" value="P-loop containing nucleotide triphosphate hydrolases"/>
    <property type="match status" value="1"/>
</dbReference>
<dbReference type="RefSeq" id="WP_379897508.1">
    <property type="nucleotide sequence ID" value="NZ_JBHRTR010000004.1"/>
</dbReference>
<accession>A0ABV7KU13</accession>
<dbReference type="EMBL" id="JBHRTR010000004">
    <property type="protein sequence ID" value="MFC3225776.1"/>
    <property type="molecule type" value="Genomic_DNA"/>
</dbReference>
<dbReference type="SUPFAM" id="SSF52540">
    <property type="entry name" value="P-loop containing nucleoside triphosphate hydrolases"/>
    <property type="match status" value="1"/>
</dbReference>
<protein>
    <recommendedName>
        <fullName evidence="3">Sulfotransferase family protein</fullName>
    </recommendedName>
</protein>
<keyword evidence="2" id="KW-1185">Reference proteome</keyword>
<proteinExistence type="predicted"/>
<dbReference type="SUPFAM" id="SSF48452">
    <property type="entry name" value="TPR-like"/>
    <property type="match status" value="1"/>
</dbReference>
<name>A0ABV7KU13_9PROT</name>
<dbReference type="InterPro" id="IPR011990">
    <property type="entry name" value="TPR-like_helical_dom_sf"/>
</dbReference>
<dbReference type="Gene3D" id="1.25.40.10">
    <property type="entry name" value="Tetratricopeptide repeat domain"/>
    <property type="match status" value="1"/>
</dbReference>
<dbReference type="InterPro" id="IPR027417">
    <property type="entry name" value="P-loop_NTPase"/>
</dbReference>
<reference evidence="2" key="1">
    <citation type="journal article" date="2019" name="Int. J. Syst. Evol. Microbiol.">
        <title>The Global Catalogue of Microorganisms (GCM) 10K type strain sequencing project: providing services to taxonomists for standard genome sequencing and annotation.</title>
        <authorList>
            <consortium name="The Broad Institute Genomics Platform"/>
            <consortium name="The Broad Institute Genome Sequencing Center for Infectious Disease"/>
            <person name="Wu L."/>
            <person name="Ma J."/>
        </authorList>
    </citation>
    <scope>NUCLEOTIDE SEQUENCE [LARGE SCALE GENOMIC DNA]</scope>
    <source>
        <strain evidence="2">KCTC 42964</strain>
    </source>
</reference>
<evidence type="ECO:0008006" key="3">
    <source>
        <dbReference type="Google" id="ProtNLM"/>
    </source>
</evidence>
<sequence>MSLGLDSQSKGAADPDSASRALARGDFAAAARAFDAVPQGLTPAQRLEHAKALAMTGRLQEAEQMAMAHLREHGPNATAFTVAAICALITRRYSLALSHAAAAEQLDDSVQVTVYTYTALSRLGAIHEAKSALQRMYERERGTNFTTINDLSSLSMLLGQAETVERLLALSPPLNAQTGRPRYFIALPKSGGATVCSSIARILGLPFAGAGVDLERWAGFPAPWLHPGLLRLLEGRQVMFLTHAAPLPDNVDYLRAQGVPLNVHVRDPRDALVSLFEMGETYGALQLLRFERCRPGYALMDRAERLAALRRTVYPLYLAWIDGWLKLSDSQPGLVRFTTYESFCQAPEDMVARLATGYGAPDGSAATLNTMHFRKGVVGAHRDSFSEVESRAMYDAIPAAARDRFGWRP</sequence>
<dbReference type="Proteomes" id="UP001595528">
    <property type="component" value="Unassembled WGS sequence"/>
</dbReference>
<evidence type="ECO:0000313" key="1">
    <source>
        <dbReference type="EMBL" id="MFC3225776.1"/>
    </source>
</evidence>
<gene>
    <name evidence="1" type="ORF">ACFOGJ_00940</name>
</gene>
<comment type="caution">
    <text evidence="1">The sequence shown here is derived from an EMBL/GenBank/DDBJ whole genome shotgun (WGS) entry which is preliminary data.</text>
</comment>
<evidence type="ECO:0000313" key="2">
    <source>
        <dbReference type="Proteomes" id="UP001595528"/>
    </source>
</evidence>